<reference evidence="5" key="1">
    <citation type="submission" date="2010-08" db="EMBL/GenBank/DDBJ databases">
        <authorList>
            <consortium name="Caenorhabditis japonica Sequencing Consortium"/>
            <person name="Wilson R.K."/>
        </authorList>
    </citation>
    <scope>NUCLEOTIDE SEQUENCE [LARGE SCALE GENOMIC DNA]</scope>
    <source>
        <strain evidence="5">DF5081</strain>
    </source>
</reference>
<accession>A0A8R1ILK1</accession>
<dbReference type="PANTHER" id="PTHR33562:SF2">
    <property type="entry name" value="PROTEIN QUIVER"/>
    <property type="match status" value="1"/>
</dbReference>
<evidence type="ECO:0000313" key="4">
    <source>
        <dbReference type="EnsemblMetazoa" id="CJA33788.1"/>
    </source>
</evidence>
<dbReference type="PANTHER" id="PTHR33562">
    <property type="entry name" value="ATILLA, ISOFORM B-RELATED-RELATED"/>
    <property type="match status" value="1"/>
</dbReference>
<evidence type="ECO:0000313" key="5">
    <source>
        <dbReference type="Proteomes" id="UP000005237"/>
    </source>
</evidence>
<reference evidence="4" key="2">
    <citation type="submission" date="2022-06" db="UniProtKB">
        <authorList>
            <consortium name="EnsemblMetazoa"/>
        </authorList>
    </citation>
    <scope>IDENTIFICATION</scope>
    <source>
        <strain evidence="4">DF5081</strain>
    </source>
</reference>
<dbReference type="InterPro" id="IPR031424">
    <property type="entry name" value="QVR-like"/>
</dbReference>
<dbReference type="GO" id="GO:0030431">
    <property type="term" value="P:sleep"/>
    <property type="evidence" value="ECO:0007669"/>
    <property type="project" value="InterPro"/>
</dbReference>
<sequence>MRATCFVLLASLALGVSANLQCFQCTSNENPTCTVNDEGALASFKKACSPLGDGAMKGSAAIGCRKVTQSVEGVISTVRECAYSGEPVDGLKKTGNHGIHLYYYQCENENAGTPCNSIGAIFSPLSILSLVALYLLQ</sequence>
<evidence type="ECO:0000256" key="3">
    <source>
        <dbReference type="SAM" id="SignalP"/>
    </source>
</evidence>
<evidence type="ECO:0000256" key="1">
    <source>
        <dbReference type="ARBA" id="ARBA00022729"/>
    </source>
</evidence>
<evidence type="ECO:0000256" key="2">
    <source>
        <dbReference type="ARBA" id="ARBA00023180"/>
    </source>
</evidence>
<protein>
    <recommendedName>
        <fullName evidence="6">Protein quiver</fullName>
    </recommendedName>
</protein>
<dbReference type="Proteomes" id="UP000005237">
    <property type="component" value="Unassembled WGS sequence"/>
</dbReference>
<dbReference type="GO" id="GO:0032222">
    <property type="term" value="P:regulation of synaptic transmission, cholinergic"/>
    <property type="evidence" value="ECO:0007669"/>
    <property type="project" value="InterPro"/>
</dbReference>
<evidence type="ECO:0008006" key="6">
    <source>
        <dbReference type="Google" id="ProtNLM"/>
    </source>
</evidence>
<keyword evidence="2" id="KW-0325">Glycoprotein</keyword>
<dbReference type="InterPro" id="IPR050975">
    <property type="entry name" value="Sleep_regulator"/>
</dbReference>
<dbReference type="EnsemblMetazoa" id="CJA33788.1">
    <property type="protein sequence ID" value="CJA33788.1"/>
    <property type="gene ID" value="WBGene00209635"/>
</dbReference>
<proteinExistence type="predicted"/>
<dbReference type="Pfam" id="PF17064">
    <property type="entry name" value="QVR"/>
    <property type="match status" value="1"/>
</dbReference>
<keyword evidence="5" id="KW-1185">Reference proteome</keyword>
<keyword evidence="1 3" id="KW-0732">Signal</keyword>
<feature type="signal peptide" evidence="3">
    <location>
        <begin position="1"/>
        <end position="18"/>
    </location>
</feature>
<organism evidence="4 5">
    <name type="scientific">Caenorhabditis japonica</name>
    <dbReference type="NCBI Taxonomy" id="281687"/>
    <lineage>
        <taxon>Eukaryota</taxon>
        <taxon>Metazoa</taxon>
        <taxon>Ecdysozoa</taxon>
        <taxon>Nematoda</taxon>
        <taxon>Chromadorea</taxon>
        <taxon>Rhabditida</taxon>
        <taxon>Rhabditina</taxon>
        <taxon>Rhabditomorpha</taxon>
        <taxon>Rhabditoidea</taxon>
        <taxon>Rhabditidae</taxon>
        <taxon>Peloderinae</taxon>
        <taxon>Caenorhabditis</taxon>
    </lineage>
</organism>
<feature type="chain" id="PRO_5035838421" description="Protein quiver" evidence="3">
    <location>
        <begin position="19"/>
        <end position="137"/>
    </location>
</feature>
<name>A0A8R1ILK1_CAEJA</name>
<dbReference type="AlphaFoldDB" id="A0A8R1ILK1"/>